<evidence type="ECO:0000313" key="3">
    <source>
        <dbReference type="Proteomes" id="UP000070184"/>
    </source>
</evidence>
<feature type="domain" description="Polymerase nucleotidyl transferase" evidence="1">
    <location>
        <begin position="9"/>
        <end position="74"/>
    </location>
</feature>
<accession>A0A133U3M7</accession>
<keyword evidence="3" id="KW-1185">Reference proteome</keyword>
<organism evidence="2 3">
    <name type="scientific">candidate division MSBL1 archaeon SCGC-AAA259B11</name>
    <dbReference type="NCBI Taxonomy" id="1698260"/>
    <lineage>
        <taxon>Archaea</taxon>
        <taxon>Methanobacteriati</taxon>
        <taxon>Methanobacteriota</taxon>
        <taxon>candidate division MSBL1</taxon>
    </lineage>
</organism>
<proteinExistence type="predicted"/>
<name>A0A133U3M7_9EURY</name>
<dbReference type="InterPro" id="IPR052548">
    <property type="entry name" value="Type_VII_TA_antitoxin"/>
</dbReference>
<dbReference type="InterPro" id="IPR002934">
    <property type="entry name" value="Polymerase_NTP_transf_dom"/>
</dbReference>
<dbReference type="AlphaFoldDB" id="A0A133U3M7"/>
<sequence>MGRIEEEHAENVEDIILYGSYARGEADAESDVDVLIVWNGNLSEGREQIAELATEALLEHDVIVSPKVVSPKNYEEMKKSGLPFMENVRQEGIKIG</sequence>
<evidence type="ECO:0000259" key="1">
    <source>
        <dbReference type="Pfam" id="PF01909"/>
    </source>
</evidence>
<protein>
    <recommendedName>
        <fullName evidence="1">Polymerase nucleotidyl transferase domain-containing protein</fullName>
    </recommendedName>
</protein>
<dbReference type="CDD" id="cd05403">
    <property type="entry name" value="NT_KNTase_like"/>
    <property type="match status" value="1"/>
</dbReference>
<dbReference type="PANTHER" id="PTHR33933:SF1">
    <property type="entry name" value="PROTEIN ADENYLYLTRANSFERASE MNTA-RELATED"/>
    <property type="match status" value="1"/>
</dbReference>
<dbReference type="Gene3D" id="3.30.460.10">
    <property type="entry name" value="Beta Polymerase, domain 2"/>
    <property type="match status" value="1"/>
</dbReference>
<dbReference type="GO" id="GO:0016779">
    <property type="term" value="F:nucleotidyltransferase activity"/>
    <property type="evidence" value="ECO:0007669"/>
    <property type="project" value="InterPro"/>
</dbReference>
<dbReference type="InterPro" id="IPR043519">
    <property type="entry name" value="NT_sf"/>
</dbReference>
<evidence type="ECO:0000313" key="2">
    <source>
        <dbReference type="EMBL" id="KXA88783.1"/>
    </source>
</evidence>
<dbReference type="SUPFAM" id="SSF81301">
    <property type="entry name" value="Nucleotidyltransferase"/>
    <property type="match status" value="1"/>
</dbReference>
<reference evidence="2 3" key="1">
    <citation type="journal article" date="2016" name="Sci. Rep.">
        <title>Metabolic traits of an uncultured archaeal lineage -MSBL1- from brine pools of the Red Sea.</title>
        <authorList>
            <person name="Mwirichia R."/>
            <person name="Alam I."/>
            <person name="Rashid M."/>
            <person name="Vinu M."/>
            <person name="Ba-Alawi W."/>
            <person name="Anthony Kamau A."/>
            <person name="Kamanda Ngugi D."/>
            <person name="Goker M."/>
            <person name="Klenk H.P."/>
            <person name="Bajic V."/>
            <person name="Stingl U."/>
        </authorList>
    </citation>
    <scope>NUCLEOTIDE SEQUENCE [LARGE SCALE GENOMIC DNA]</scope>
    <source>
        <strain evidence="2">SCGC-AAA259B11</strain>
    </source>
</reference>
<comment type="caution">
    <text evidence="2">The sequence shown here is derived from an EMBL/GenBank/DDBJ whole genome shotgun (WGS) entry which is preliminary data.</text>
</comment>
<dbReference type="PANTHER" id="PTHR33933">
    <property type="entry name" value="NUCLEOTIDYLTRANSFERASE"/>
    <property type="match status" value="1"/>
</dbReference>
<gene>
    <name evidence="2" type="ORF">AKJ61_04205</name>
</gene>
<dbReference type="Pfam" id="PF01909">
    <property type="entry name" value="NTP_transf_2"/>
    <property type="match status" value="1"/>
</dbReference>
<dbReference type="EMBL" id="LHXK01000080">
    <property type="protein sequence ID" value="KXA88783.1"/>
    <property type="molecule type" value="Genomic_DNA"/>
</dbReference>
<dbReference type="Proteomes" id="UP000070184">
    <property type="component" value="Unassembled WGS sequence"/>
</dbReference>